<dbReference type="InterPro" id="IPR029149">
    <property type="entry name" value="Creatin/AminoP/Spt16_N"/>
</dbReference>
<keyword evidence="6" id="KW-0175">Coiled coil</keyword>
<dbReference type="Pfam" id="PF08644">
    <property type="entry name" value="SPT16"/>
    <property type="match status" value="1"/>
</dbReference>
<evidence type="ECO:0000259" key="15">
    <source>
        <dbReference type="SMART" id="SM01287"/>
    </source>
</evidence>
<evidence type="ECO:0000256" key="1">
    <source>
        <dbReference type="ARBA" id="ARBA00010779"/>
    </source>
</evidence>
<dbReference type="FunFam" id="2.30.29.150:FF:000004">
    <property type="entry name" value="FACT complex subunit SPT16"/>
    <property type="match status" value="1"/>
</dbReference>
<comment type="subunit">
    <text evidence="10">Component of the FACT complex, a stable heterodimer of SPT16 and SSRP.</text>
</comment>
<evidence type="ECO:0000313" key="16">
    <source>
        <dbReference type="EMBL" id="PSS28898.1"/>
    </source>
</evidence>
<feature type="domain" description="FACT complex subunit SPT16 N-terminal lobe" evidence="13">
    <location>
        <begin position="25"/>
        <end position="192"/>
    </location>
</feature>
<dbReference type="Proteomes" id="UP000241394">
    <property type="component" value="Chromosome LG6"/>
</dbReference>
<dbReference type="Pfam" id="PF14826">
    <property type="entry name" value="FACT-Spt16_Nlob"/>
    <property type="match status" value="1"/>
</dbReference>
<dbReference type="STRING" id="1590841.A0A2R6RFX2"/>
<comment type="function">
    <text evidence="11">Component of the FACT complex, a general chromatin factor that acts to reorganize nucleosomes. The FACT complex is involved in multiple processes that require DNA as a template such as mRNA elongation, DNA replication and DNA repair. During transcription elongation the FACT complex acts as a histone chaperone that both destabilizes and restores nucleosomal structure. It facilitates the passage of RNA polymerase II and transcription by promoting the dissociation of one histone H2A-H2B dimer from the nucleosome, then subsequently promotes the reestablishment of the nucleosome following the passage of RNA polymerase II.</text>
</comment>
<dbReference type="SMART" id="SM01285">
    <property type="entry name" value="FACT-Spt16_Nlob"/>
    <property type="match status" value="1"/>
</dbReference>
<dbReference type="PANTHER" id="PTHR13980:SF15">
    <property type="entry name" value="FACT COMPLEX SUBUNIT SPT16"/>
    <property type="match status" value="1"/>
</dbReference>
<evidence type="ECO:0000256" key="10">
    <source>
        <dbReference type="ARBA" id="ARBA00062995"/>
    </source>
</evidence>
<dbReference type="InterPro" id="IPR000994">
    <property type="entry name" value="Pept_M24"/>
</dbReference>
<keyword evidence="5 11" id="KW-0805">Transcription regulation</keyword>
<dbReference type="GO" id="GO:0006368">
    <property type="term" value="P:transcription elongation by RNA polymerase II"/>
    <property type="evidence" value="ECO:0007669"/>
    <property type="project" value="TreeGrafter"/>
</dbReference>
<feature type="domain" description="FACT complex subunit SPT16 middle" evidence="14">
    <location>
        <begin position="556"/>
        <end position="710"/>
    </location>
</feature>
<keyword evidence="2 11" id="KW-0158">Chromosome</keyword>
<dbReference type="FunFam" id="3.90.230.10:FF:000005">
    <property type="entry name" value="FACT complex subunit spt16"/>
    <property type="match status" value="1"/>
</dbReference>
<evidence type="ECO:0000256" key="7">
    <source>
        <dbReference type="ARBA" id="ARBA00023163"/>
    </source>
</evidence>
<protein>
    <recommendedName>
        <fullName evidence="11">FACT complex subunit</fullName>
    </recommendedName>
</protein>
<dbReference type="GO" id="GO:0006281">
    <property type="term" value="P:DNA repair"/>
    <property type="evidence" value="ECO:0007669"/>
    <property type="project" value="UniProtKB-UniRule"/>
</dbReference>
<keyword evidence="17" id="KW-1185">Reference proteome</keyword>
<evidence type="ECO:0000256" key="9">
    <source>
        <dbReference type="ARBA" id="ARBA00023242"/>
    </source>
</evidence>
<evidence type="ECO:0000256" key="8">
    <source>
        <dbReference type="ARBA" id="ARBA00023204"/>
    </source>
</evidence>
<dbReference type="Gramene" id="PSS28898">
    <property type="protein sequence ID" value="PSS28898"/>
    <property type="gene ID" value="CEY00_Acc06634"/>
</dbReference>
<dbReference type="SUPFAM" id="SSF55920">
    <property type="entry name" value="Creatinase/aminopeptidase"/>
    <property type="match status" value="1"/>
</dbReference>
<dbReference type="PANTHER" id="PTHR13980">
    <property type="entry name" value="CDC68 RELATED"/>
    <property type="match status" value="1"/>
</dbReference>
<feature type="compositionally biased region" description="Basic and acidic residues" evidence="12">
    <location>
        <begin position="1012"/>
        <end position="1032"/>
    </location>
</feature>
<dbReference type="Gene3D" id="2.30.29.210">
    <property type="entry name" value="FACT complex subunit Spt16p/Cdc68p"/>
    <property type="match status" value="1"/>
</dbReference>
<dbReference type="InterPro" id="IPR036005">
    <property type="entry name" value="Creatinase/aminopeptidase-like"/>
</dbReference>
<dbReference type="EMBL" id="NKQK01000006">
    <property type="protein sequence ID" value="PSS28898.1"/>
    <property type="molecule type" value="Genomic_DNA"/>
</dbReference>
<evidence type="ECO:0000313" key="17">
    <source>
        <dbReference type="Proteomes" id="UP000241394"/>
    </source>
</evidence>
<organism evidence="16 17">
    <name type="scientific">Actinidia chinensis var. chinensis</name>
    <name type="common">Chinese soft-hair kiwi</name>
    <dbReference type="NCBI Taxonomy" id="1590841"/>
    <lineage>
        <taxon>Eukaryota</taxon>
        <taxon>Viridiplantae</taxon>
        <taxon>Streptophyta</taxon>
        <taxon>Embryophyta</taxon>
        <taxon>Tracheophyta</taxon>
        <taxon>Spermatophyta</taxon>
        <taxon>Magnoliopsida</taxon>
        <taxon>eudicotyledons</taxon>
        <taxon>Gunneridae</taxon>
        <taxon>Pentapetalae</taxon>
        <taxon>asterids</taxon>
        <taxon>Ericales</taxon>
        <taxon>Actinidiaceae</taxon>
        <taxon>Actinidia</taxon>
    </lineage>
</organism>
<feature type="compositionally biased region" description="Acidic residues" evidence="12">
    <location>
        <begin position="996"/>
        <end position="1011"/>
    </location>
</feature>
<comment type="subcellular location">
    <subcellularLocation>
        <location evidence="11">Nucleus</location>
    </subcellularLocation>
    <subcellularLocation>
        <location evidence="11">Chromosome</location>
    </subcellularLocation>
</comment>
<dbReference type="Pfam" id="PF08512">
    <property type="entry name" value="Rttp106-like_middle"/>
    <property type="match status" value="1"/>
</dbReference>
<dbReference type="InterPro" id="IPR013719">
    <property type="entry name" value="RTT106/SPT16-like_middle_dom"/>
</dbReference>
<proteinExistence type="inferred from homology"/>
<dbReference type="FunCoup" id="A0A2R6RFX2">
    <property type="interactions" value="6187"/>
</dbReference>
<dbReference type="FunFam" id="2.30.29.210:FF:000002">
    <property type="entry name" value="FACT complex subunit SPT16"/>
    <property type="match status" value="1"/>
</dbReference>
<dbReference type="Pfam" id="PF00557">
    <property type="entry name" value="Peptidase_M24"/>
    <property type="match status" value="1"/>
</dbReference>
<dbReference type="FunFam" id="3.40.350.10:FF:000006">
    <property type="entry name" value="FACT complex subunit SPT16"/>
    <property type="match status" value="1"/>
</dbReference>
<comment type="caution">
    <text evidence="16">The sequence shown here is derived from an EMBL/GenBank/DDBJ whole genome shotgun (WGS) entry which is preliminary data.</text>
</comment>
<dbReference type="InterPro" id="IPR013953">
    <property type="entry name" value="FACT_SPT16_M"/>
</dbReference>
<feature type="region of interest" description="Disordered" evidence="12">
    <location>
        <begin position="493"/>
        <end position="538"/>
    </location>
</feature>
<feature type="domain" description="Histone chaperone RTT106/FACT complex subunit SPT16-like middle" evidence="15">
    <location>
        <begin position="835"/>
        <end position="925"/>
    </location>
</feature>
<dbReference type="InterPro" id="IPR048969">
    <property type="entry name" value="FACT_SPT16_C"/>
</dbReference>
<dbReference type="SMART" id="SM01286">
    <property type="entry name" value="SPT16"/>
    <property type="match status" value="1"/>
</dbReference>
<evidence type="ECO:0000256" key="12">
    <source>
        <dbReference type="SAM" id="MobiDB-lite"/>
    </source>
</evidence>
<dbReference type="Gene3D" id="2.30.29.150">
    <property type="match status" value="1"/>
</dbReference>
<keyword evidence="4 11" id="KW-0227">DNA damage</keyword>
<dbReference type="InterPro" id="IPR040258">
    <property type="entry name" value="Spt16"/>
</dbReference>
<evidence type="ECO:0000256" key="6">
    <source>
        <dbReference type="ARBA" id="ARBA00023054"/>
    </source>
</evidence>
<evidence type="ECO:0000256" key="11">
    <source>
        <dbReference type="RuleBase" id="RU367052"/>
    </source>
</evidence>
<dbReference type="Gene3D" id="3.90.230.10">
    <property type="entry name" value="Creatinase/methionine aminopeptidase superfamily"/>
    <property type="match status" value="1"/>
</dbReference>
<evidence type="ECO:0000256" key="2">
    <source>
        <dbReference type="ARBA" id="ARBA00022454"/>
    </source>
</evidence>
<feature type="compositionally biased region" description="Polar residues" evidence="12">
    <location>
        <begin position="526"/>
        <end position="538"/>
    </location>
</feature>
<feature type="region of interest" description="Disordered" evidence="12">
    <location>
        <begin position="956"/>
        <end position="1066"/>
    </location>
</feature>
<reference evidence="17" key="2">
    <citation type="journal article" date="2018" name="BMC Genomics">
        <title>A manually annotated Actinidia chinensis var. chinensis (kiwifruit) genome highlights the challenges associated with draft genomes and gene prediction in plants.</title>
        <authorList>
            <person name="Pilkington S.M."/>
            <person name="Crowhurst R."/>
            <person name="Hilario E."/>
            <person name="Nardozza S."/>
            <person name="Fraser L."/>
            <person name="Peng Y."/>
            <person name="Gunaseelan K."/>
            <person name="Simpson R."/>
            <person name="Tahir J."/>
            <person name="Deroles S.C."/>
            <person name="Templeton K."/>
            <person name="Luo Z."/>
            <person name="Davy M."/>
            <person name="Cheng C."/>
            <person name="McNeilage M."/>
            <person name="Scaglione D."/>
            <person name="Liu Y."/>
            <person name="Zhang Q."/>
            <person name="Datson P."/>
            <person name="De Silva N."/>
            <person name="Gardiner S.E."/>
            <person name="Bassett H."/>
            <person name="Chagne D."/>
            <person name="McCallum J."/>
            <person name="Dzierzon H."/>
            <person name="Deng C."/>
            <person name="Wang Y.Y."/>
            <person name="Barron L."/>
            <person name="Manako K."/>
            <person name="Bowen J."/>
            <person name="Foster T.M."/>
            <person name="Erridge Z.A."/>
            <person name="Tiffin H."/>
            <person name="Waite C.N."/>
            <person name="Davies K.M."/>
            <person name="Grierson E.P."/>
            <person name="Laing W.A."/>
            <person name="Kirk R."/>
            <person name="Chen X."/>
            <person name="Wood M."/>
            <person name="Montefiori M."/>
            <person name="Brummell D.A."/>
            <person name="Schwinn K.E."/>
            <person name="Catanach A."/>
            <person name="Fullerton C."/>
            <person name="Li D."/>
            <person name="Meiyalaghan S."/>
            <person name="Nieuwenhuizen N."/>
            <person name="Read N."/>
            <person name="Prakash R."/>
            <person name="Hunter D."/>
            <person name="Zhang H."/>
            <person name="McKenzie M."/>
            <person name="Knabel M."/>
            <person name="Harris A."/>
            <person name="Allan A.C."/>
            <person name="Gleave A."/>
            <person name="Chen A."/>
            <person name="Janssen B.J."/>
            <person name="Plunkett B."/>
            <person name="Ampomah-Dwamena C."/>
            <person name="Voogd C."/>
            <person name="Leif D."/>
            <person name="Lafferty D."/>
            <person name="Souleyre E.J.F."/>
            <person name="Varkonyi-Gasic E."/>
            <person name="Gambi F."/>
            <person name="Hanley J."/>
            <person name="Yao J.L."/>
            <person name="Cheung J."/>
            <person name="David K.M."/>
            <person name="Warren B."/>
            <person name="Marsh K."/>
            <person name="Snowden K.C."/>
            <person name="Lin-Wang K."/>
            <person name="Brian L."/>
            <person name="Martinez-Sanchez M."/>
            <person name="Wang M."/>
            <person name="Ileperuma N."/>
            <person name="Macnee N."/>
            <person name="Campin R."/>
            <person name="McAtee P."/>
            <person name="Drummond R.S.M."/>
            <person name="Espley R.V."/>
            <person name="Ireland H.S."/>
            <person name="Wu R."/>
            <person name="Atkinson R.G."/>
            <person name="Karunairetnam S."/>
            <person name="Bulley S."/>
            <person name="Chunkath S."/>
            <person name="Hanley Z."/>
            <person name="Storey R."/>
            <person name="Thrimawithana A.H."/>
            <person name="Thomson S."/>
            <person name="David C."/>
            <person name="Testolin R."/>
            <person name="Huang H."/>
            <person name="Hellens R.P."/>
            <person name="Schaffer R.J."/>
        </authorList>
    </citation>
    <scope>NUCLEOTIDE SEQUENCE [LARGE SCALE GENOMIC DNA]</scope>
    <source>
        <strain evidence="17">cv. Red5</strain>
    </source>
</reference>
<comment type="similarity">
    <text evidence="1 11">Belongs to the peptidase M24 family. SPT16 subfamily.</text>
</comment>
<gene>
    <name evidence="16" type="ORF">CEY00_Acc06634</name>
</gene>
<keyword evidence="3 11" id="KW-0235">DNA replication</keyword>
<feature type="compositionally biased region" description="Acidic residues" evidence="12">
    <location>
        <begin position="976"/>
        <end position="989"/>
    </location>
</feature>
<dbReference type="OrthoDB" id="10251642at2759"/>
<dbReference type="OMA" id="MECESKK"/>
<dbReference type="CDD" id="cd01091">
    <property type="entry name" value="CDC68-like"/>
    <property type="match status" value="1"/>
</dbReference>
<evidence type="ECO:0000256" key="4">
    <source>
        <dbReference type="ARBA" id="ARBA00022763"/>
    </source>
</evidence>
<evidence type="ECO:0000259" key="13">
    <source>
        <dbReference type="SMART" id="SM01285"/>
    </source>
</evidence>
<reference evidence="16 17" key="1">
    <citation type="submission" date="2017-07" db="EMBL/GenBank/DDBJ databases">
        <title>An improved, manually edited Actinidia chinensis var. chinensis (kiwifruit) genome highlights the challenges associated with draft genomes and gene prediction in plants.</title>
        <authorList>
            <person name="Pilkington S."/>
            <person name="Crowhurst R."/>
            <person name="Hilario E."/>
            <person name="Nardozza S."/>
            <person name="Fraser L."/>
            <person name="Peng Y."/>
            <person name="Gunaseelan K."/>
            <person name="Simpson R."/>
            <person name="Tahir J."/>
            <person name="Deroles S."/>
            <person name="Templeton K."/>
            <person name="Luo Z."/>
            <person name="Davy M."/>
            <person name="Cheng C."/>
            <person name="Mcneilage M."/>
            <person name="Scaglione D."/>
            <person name="Liu Y."/>
            <person name="Zhang Q."/>
            <person name="Datson P."/>
            <person name="De Silva N."/>
            <person name="Gardiner S."/>
            <person name="Bassett H."/>
            <person name="Chagne D."/>
            <person name="Mccallum J."/>
            <person name="Dzierzon H."/>
            <person name="Deng C."/>
            <person name="Wang Y.-Y."/>
            <person name="Barron N."/>
            <person name="Manako K."/>
            <person name="Bowen J."/>
            <person name="Foster T."/>
            <person name="Erridge Z."/>
            <person name="Tiffin H."/>
            <person name="Waite C."/>
            <person name="Davies K."/>
            <person name="Grierson E."/>
            <person name="Laing W."/>
            <person name="Kirk R."/>
            <person name="Chen X."/>
            <person name="Wood M."/>
            <person name="Montefiori M."/>
            <person name="Brummell D."/>
            <person name="Schwinn K."/>
            <person name="Catanach A."/>
            <person name="Fullerton C."/>
            <person name="Li D."/>
            <person name="Meiyalaghan S."/>
            <person name="Nieuwenhuizen N."/>
            <person name="Read N."/>
            <person name="Prakash R."/>
            <person name="Hunter D."/>
            <person name="Zhang H."/>
            <person name="Mckenzie M."/>
            <person name="Knabel M."/>
            <person name="Harris A."/>
            <person name="Allan A."/>
            <person name="Chen A."/>
            <person name="Janssen B."/>
            <person name="Plunkett B."/>
            <person name="Dwamena C."/>
            <person name="Voogd C."/>
            <person name="Leif D."/>
            <person name="Lafferty D."/>
            <person name="Souleyre E."/>
            <person name="Varkonyi-Gasic E."/>
            <person name="Gambi F."/>
            <person name="Hanley J."/>
            <person name="Yao J.-L."/>
            <person name="Cheung J."/>
            <person name="David K."/>
            <person name="Warren B."/>
            <person name="Marsh K."/>
            <person name="Snowden K."/>
            <person name="Lin-Wang K."/>
            <person name="Brian L."/>
            <person name="Martinez-Sanchez M."/>
            <person name="Wang M."/>
            <person name="Ileperuma N."/>
            <person name="Macnee N."/>
            <person name="Campin R."/>
            <person name="Mcatee P."/>
            <person name="Drummond R."/>
            <person name="Espley R."/>
            <person name="Ireland H."/>
            <person name="Wu R."/>
            <person name="Atkinson R."/>
            <person name="Karunairetnam S."/>
            <person name="Bulley S."/>
            <person name="Chunkath S."/>
            <person name="Hanley Z."/>
            <person name="Storey R."/>
            <person name="Thrimawithana A."/>
            <person name="Thomson S."/>
            <person name="David C."/>
            <person name="Testolin R."/>
        </authorList>
    </citation>
    <scope>NUCLEOTIDE SEQUENCE [LARGE SCALE GENOMIC DNA]</scope>
    <source>
        <strain evidence="17">cv. Red5</strain>
        <tissue evidence="16">Young leaf</tissue>
    </source>
</reference>
<dbReference type="InterPro" id="IPR033825">
    <property type="entry name" value="Spt16_M24"/>
</dbReference>
<dbReference type="SMART" id="SM01287">
    <property type="entry name" value="Rtt106"/>
    <property type="match status" value="1"/>
</dbReference>
<dbReference type="Gene3D" id="3.40.350.10">
    <property type="entry name" value="Creatinase/prolidase N-terminal domain"/>
    <property type="match status" value="1"/>
</dbReference>
<keyword evidence="9 11" id="KW-0539">Nucleus</keyword>
<keyword evidence="8 11" id="KW-0234">DNA repair</keyword>
<evidence type="ECO:0000259" key="14">
    <source>
        <dbReference type="SMART" id="SM01286"/>
    </source>
</evidence>
<dbReference type="FunFam" id="2.30.29.30:FF:000017">
    <property type="entry name" value="FACT complex subunit SPT16"/>
    <property type="match status" value="1"/>
</dbReference>
<dbReference type="GO" id="GO:0035101">
    <property type="term" value="C:FACT complex"/>
    <property type="evidence" value="ECO:0007669"/>
    <property type="project" value="UniProtKB-UniRule"/>
</dbReference>
<dbReference type="InParanoid" id="A0A2R6RFX2"/>
<dbReference type="Pfam" id="PF21091">
    <property type="entry name" value="SPT16_C"/>
    <property type="match status" value="1"/>
</dbReference>
<dbReference type="Pfam" id="PF24824">
    <property type="entry name" value="PH_SPT16"/>
    <property type="match status" value="1"/>
</dbReference>
<name>A0A2R6RFX2_ACTCC</name>
<keyword evidence="7 11" id="KW-0804">Transcription</keyword>
<sequence>MAENRKVNGPPANGRAPGAGNAYTINLEGFSRRLKAMYSHWHDHKSELWGSSSVLAVATPPASEDLRYLKSSALNIWLLGYEFPDTIMLFMDKQIHFLCSQKKASLLEAVKRSAKESVGVEVVMHVKAKSDDGTAQMDAMLRAIRTQSKLDGHDDPIVGYIAREAPEGNLLERWAEKLKNSNLQLGDVTNGFSDLFAVKDINELTNVKKAAYLIASVMKNFVVPKLEKVIDEEKKVTHSSLMDDTEKAILEPTKVKVKLKAENVDICYPPIFQSGGNFDLRPSASSDDEHLYYDSASAIICAIGSRYNSYCSNVARTYLIDSTPRQGKAYEVLLKAHEAAIGALNPGNKISAVYQAALSVVERDAPDLVANLTKSAGTGIGLEFRESGLALNAKNDRVLKSGMVFNVTLGFQNLQTPTKNPKSQNFSLLLADTVIVTEKGHEVVTMLSSKAVKDVAYSFNDEEEEEVLPKVKAESNGTENLFSKATLRSDNQEISKEELRRQHQAELARQKNEETARRLAGGGSATGDNRTAAKTSSDLIAYRNANDLPPPREMMIQVDQKNEAILLPIYGSMVPFHVATVKTVSSQQDTNRNCYIRIIFNVPGTPFNPHDANSLKHQGAIYLKEVSFRSKDPRHISEVVQQIKTLRRNVVARESERAERATLVTQEKLVLAGNKFKPIRLADLWIRPVFGGRARKLTGTLEAHTNGFRYSTSRQDERVDVMYANIKHAFFQPAEKEMITLLHLHLHNHIMVGNKKTKDVQFYVEVMDVVQTLGGGKRSAYDPDEIEEEQRERDRKNKINMSFQNFVNRVNDLWGQPQFRGLDLEFDPPLRELGFHGVPFKASAFIVPTSSCLVELIETPFLVVTLSEIEIVNLERVGLGQKNFDMAIVFKDFKRDVLRIDSIPSTSLDGIKEWLDTTDLKYYESRLNLNWRPILKTITDDPQRFVDDGGWEFLNLEASDSDSDNSVESDQGYEPSDAEPESDSDDEDSGSASLVESEDEESEESEEESEEEKGKTWEELEREASNADRERDESDSEEEKRRRKTKAFGKSRAGPISTAPKRARMR</sequence>
<evidence type="ECO:0000256" key="5">
    <source>
        <dbReference type="ARBA" id="ARBA00023015"/>
    </source>
</evidence>
<dbReference type="InterPro" id="IPR011993">
    <property type="entry name" value="PH-like_dom_sf"/>
</dbReference>
<evidence type="ECO:0000256" key="3">
    <source>
        <dbReference type="ARBA" id="ARBA00022705"/>
    </source>
</evidence>
<dbReference type="GO" id="GO:0006260">
    <property type="term" value="P:DNA replication"/>
    <property type="evidence" value="ECO:0007669"/>
    <property type="project" value="UniProtKB-KW"/>
</dbReference>
<feature type="compositionally biased region" description="Basic and acidic residues" evidence="12">
    <location>
        <begin position="493"/>
        <end position="517"/>
    </location>
</feature>
<dbReference type="GO" id="GO:0031491">
    <property type="term" value="F:nucleosome binding"/>
    <property type="evidence" value="ECO:0007669"/>
    <property type="project" value="TreeGrafter"/>
</dbReference>
<dbReference type="Gene3D" id="2.30.29.30">
    <property type="entry name" value="Pleckstrin-homology domain (PH domain)/Phosphotyrosine-binding domain (PTB)"/>
    <property type="match status" value="1"/>
</dbReference>
<accession>A0A2R6RFX2</accession>
<dbReference type="InterPro" id="IPR056595">
    <property type="entry name" value="Fact-SPT16_PH"/>
</dbReference>
<dbReference type="InterPro" id="IPR029148">
    <property type="entry name" value="FACT-SPT16_Nlobe"/>
</dbReference>
<dbReference type="AlphaFoldDB" id="A0A2R6RFX2"/>